<dbReference type="AlphaFoldDB" id="A0AAE3KN48"/>
<name>A0AAE3KN48_9CYAN</name>
<evidence type="ECO:0000313" key="3">
    <source>
        <dbReference type="EMBL" id="MCP2728278.1"/>
    </source>
</evidence>
<dbReference type="Pfam" id="PF14250">
    <property type="entry name" value="AbrB-like"/>
    <property type="match status" value="1"/>
</dbReference>
<dbReference type="GO" id="GO:0000976">
    <property type="term" value="F:transcription cis-regulatory region binding"/>
    <property type="evidence" value="ECO:0007669"/>
    <property type="project" value="TreeGrafter"/>
</dbReference>
<organism evidence="3 4">
    <name type="scientific">Limnofasciculus baicalensis BBK-W-15</name>
    <dbReference type="NCBI Taxonomy" id="2699891"/>
    <lineage>
        <taxon>Bacteria</taxon>
        <taxon>Bacillati</taxon>
        <taxon>Cyanobacteriota</taxon>
        <taxon>Cyanophyceae</taxon>
        <taxon>Coleofasciculales</taxon>
        <taxon>Coleofasciculaceae</taxon>
        <taxon>Limnofasciculus</taxon>
        <taxon>Limnofasciculus baicalensis</taxon>
    </lineage>
</organism>
<evidence type="ECO:0000313" key="4">
    <source>
        <dbReference type="Proteomes" id="UP001204953"/>
    </source>
</evidence>
<dbReference type="PANTHER" id="PTHR42182">
    <property type="entry name" value="SLL0359 PROTEIN"/>
    <property type="match status" value="1"/>
</dbReference>
<dbReference type="EMBL" id="JAMZMM010000047">
    <property type="protein sequence ID" value="MCP2728278.1"/>
    <property type="molecule type" value="Genomic_DNA"/>
</dbReference>
<protein>
    <submittedName>
        <fullName evidence="3">AbrB family transcriptional regulator</fullName>
    </submittedName>
</protein>
<gene>
    <name evidence="3" type="ORF">NJ959_07290</name>
</gene>
<evidence type="ECO:0000259" key="2">
    <source>
        <dbReference type="PROSITE" id="PS51740"/>
    </source>
</evidence>
<dbReference type="InterPro" id="IPR027360">
    <property type="entry name" value="AbrB-like"/>
</dbReference>
<dbReference type="PROSITE" id="PS51740">
    <property type="entry name" value="SPOVT_ABRB"/>
    <property type="match status" value="1"/>
</dbReference>
<comment type="caution">
    <text evidence="3">The sequence shown here is derived from an EMBL/GenBank/DDBJ whole genome shotgun (WGS) entry which is preliminary data.</text>
</comment>
<sequence length="131" mass="14521">MSNKIAKNAKKTPLEGEELLLKIQDLRDKSREDKAKACGYSTVTKDGVERVNLMRFLNALMEAQGIDLDSQDETEGGRRGGRTASYRIAVQSNGNLLIGSAYTKRLAVEPGTEFEIILGKRYIKLTQVDSI</sequence>
<proteinExistence type="predicted"/>
<dbReference type="Proteomes" id="UP001204953">
    <property type="component" value="Unassembled WGS sequence"/>
</dbReference>
<dbReference type="GO" id="GO:0032993">
    <property type="term" value="C:protein-DNA complex"/>
    <property type="evidence" value="ECO:0007669"/>
    <property type="project" value="TreeGrafter"/>
</dbReference>
<keyword evidence="1" id="KW-0238">DNA-binding</keyword>
<evidence type="ECO:0000256" key="1">
    <source>
        <dbReference type="PROSITE-ProRule" id="PRU01076"/>
    </source>
</evidence>
<dbReference type="InterPro" id="IPR007159">
    <property type="entry name" value="SpoVT-AbrB_dom"/>
</dbReference>
<dbReference type="RefSeq" id="WP_254011077.1">
    <property type="nucleotide sequence ID" value="NZ_JAMZMM010000047.1"/>
</dbReference>
<accession>A0AAE3KN48</accession>
<keyword evidence="4" id="KW-1185">Reference proteome</keyword>
<feature type="domain" description="SpoVT-AbrB" evidence="2">
    <location>
        <begin position="85"/>
        <end position="130"/>
    </location>
</feature>
<dbReference type="PANTHER" id="PTHR42182:SF1">
    <property type="entry name" value="SLL0359 PROTEIN"/>
    <property type="match status" value="1"/>
</dbReference>
<reference evidence="3" key="1">
    <citation type="submission" date="2022-06" db="EMBL/GenBank/DDBJ databases">
        <title>New cyanobacteria of genus Symplocastrum in benthos of Lake Baikal.</title>
        <authorList>
            <person name="Sorokovikova E."/>
            <person name="Tikhonova I."/>
            <person name="Krasnopeev A."/>
            <person name="Evseev P."/>
            <person name="Gladkikh A."/>
            <person name="Belykh O."/>
        </authorList>
    </citation>
    <scope>NUCLEOTIDE SEQUENCE</scope>
    <source>
        <strain evidence="3">BBK-W-15</strain>
    </source>
</reference>
<dbReference type="GO" id="GO:0001217">
    <property type="term" value="F:DNA-binding transcription repressor activity"/>
    <property type="evidence" value="ECO:0007669"/>
    <property type="project" value="TreeGrafter"/>
</dbReference>